<gene>
    <name evidence="2" type="ORF">CEXT_445041</name>
</gene>
<comment type="caution">
    <text evidence="2">The sequence shown here is derived from an EMBL/GenBank/DDBJ whole genome shotgun (WGS) entry which is preliminary data.</text>
</comment>
<dbReference type="EMBL" id="BPLR01001382">
    <property type="protein sequence ID" value="GIZ01993.1"/>
    <property type="molecule type" value="Genomic_DNA"/>
</dbReference>
<dbReference type="Proteomes" id="UP001054945">
    <property type="component" value="Unassembled WGS sequence"/>
</dbReference>
<keyword evidence="3" id="KW-1185">Reference proteome</keyword>
<evidence type="ECO:0000313" key="2">
    <source>
        <dbReference type="EMBL" id="GIZ01993.1"/>
    </source>
</evidence>
<dbReference type="AlphaFoldDB" id="A0AAV4Y3S9"/>
<name>A0AAV4Y3S9_CAEEX</name>
<evidence type="ECO:0000313" key="3">
    <source>
        <dbReference type="Proteomes" id="UP001054945"/>
    </source>
</evidence>
<feature type="chain" id="PRO_5043327169" evidence="1">
    <location>
        <begin position="23"/>
        <end position="104"/>
    </location>
</feature>
<proteinExistence type="predicted"/>
<feature type="signal peptide" evidence="1">
    <location>
        <begin position="1"/>
        <end position="22"/>
    </location>
</feature>
<protein>
    <submittedName>
        <fullName evidence="2">Uncharacterized protein</fullName>
    </submittedName>
</protein>
<evidence type="ECO:0000256" key="1">
    <source>
        <dbReference type="SAM" id="SignalP"/>
    </source>
</evidence>
<accession>A0AAV4Y3S9</accession>
<reference evidence="2 3" key="1">
    <citation type="submission" date="2021-06" db="EMBL/GenBank/DDBJ databases">
        <title>Caerostris extrusa draft genome.</title>
        <authorList>
            <person name="Kono N."/>
            <person name="Arakawa K."/>
        </authorList>
    </citation>
    <scope>NUCLEOTIDE SEQUENCE [LARGE SCALE GENOMIC DNA]</scope>
</reference>
<sequence length="104" mass="12042">MQLKPFIDIHLLLLYFVSLNESKHPSGIDPKFSLANMMRSIVYRQRYHFMPNCDVKATLTLISALTPCKTVLRNKILELGKILSMKPLKARGSYWTPESYFHGK</sequence>
<organism evidence="2 3">
    <name type="scientific">Caerostris extrusa</name>
    <name type="common">Bark spider</name>
    <name type="synonym">Caerostris bankana</name>
    <dbReference type="NCBI Taxonomy" id="172846"/>
    <lineage>
        <taxon>Eukaryota</taxon>
        <taxon>Metazoa</taxon>
        <taxon>Ecdysozoa</taxon>
        <taxon>Arthropoda</taxon>
        <taxon>Chelicerata</taxon>
        <taxon>Arachnida</taxon>
        <taxon>Araneae</taxon>
        <taxon>Araneomorphae</taxon>
        <taxon>Entelegynae</taxon>
        <taxon>Araneoidea</taxon>
        <taxon>Araneidae</taxon>
        <taxon>Caerostris</taxon>
    </lineage>
</organism>
<keyword evidence="1" id="KW-0732">Signal</keyword>